<dbReference type="GO" id="GO:0032259">
    <property type="term" value="P:methylation"/>
    <property type="evidence" value="ECO:0007669"/>
    <property type="project" value="UniProtKB-KW"/>
</dbReference>
<dbReference type="RefSeq" id="WP_344107882.1">
    <property type="nucleotide sequence ID" value="NZ_BAAANE010000001.1"/>
</dbReference>
<keyword evidence="3" id="KW-0489">Methyltransferase</keyword>
<dbReference type="GO" id="GO:0008168">
    <property type="term" value="F:methyltransferase activity"/>
    <property type="evidence" value="ECO:0007669"/>
    <property type="project" value="UniProtKB-KW"/>
</dbReference>
<dbReference type="Gene3D" id="3.40.50.150">
    <property type="entry name" value="Vaccinia Virus protein VP39"/>
    <property type="match status" value="1"/>
</dbReference>
<reference evidence="4" key="1">
    <citation type="journal article" date="2019" name="Int. J. Syst. Evol. Microbiol.">
        <title>The Global Catalogue of Microorganisms (GCM) 10K type strain sequencing project: providing services to taxonomists for standard genome sequencing and annotation.</title>
        <authorList>
            <consortium name="The Broad Institute Genomics Platform"/>
            <consortium name="The Broad Institute Genome Sequencing Center for Infectious Disease"/>
            <person name="Wu L."/>
            <person name="Ma J."/>
        </authorList>
    </citation>
    <scope>NUCLEOTIDE SEQUENCE [LARGE SCALE GENOMIC DNA]</scope>
    <source>
        <strain evidence="4">JCM 14306</strain>
    </source>
</reference>
<dbReference type="Proteomes" id="UP001501319">
    <property type="component" value="Unassembled WGS sequence"/>
</dbReference>
<keyword evidence="1" id="KW-0808">Transferase</keyword>
<dbReference type="SUPFAM" id="SSF53335">
    <property type="entry name" value="S-adenosyl-L-methionine-dependent methyltransferases"/>
    <property type="match status" value="1"/>
</dbReference>
<evidence type="ECO:0000256" key="1">
    <source>
        <dbReference type="ARBA" id="ARBA00022679"/>
    </source>
</evidence>
<organism evidence="3 4">
    <name type="scientific">Kribbella alba</name>
    <dbReference type="NCBI Taxonomy" id="190197"/>
    <lineage>
        <taxon>Bacteria</taxon>
        <taxon>Bacillati</taxon>
        <taxon>Actinomycetota</taxon>
        <taxon>Actinomycetes</taxon>
        <taxon>Propionibacteriales</taxon>
        <taxon>Kribbellaceae</taxon>
        <taxon>Kribbella</taxon>
    </lineage>
</organism>
<protein>
    <submittedName>
        <fullName evidence="3">Class I SAM-dependent methyltransferase</fullName>
    </submittedName>
</protein>
<evidence type="ECO:0000313" key="3">
    <source>
        <dbReference type="EMBL" id="GAA1620180.1"/>
    </source>
</evidence>
<sequence length="257" mass="27759">MTAHIQRVTQADRASWNQIAPERHGQPAAFFQAGGLTLEHFEQELAGDVRGKRVLQLACSSGDEVLSWANLGAIATGTDISDVAIQMARRKASDAAIQAEFRQADMFDLPADLTAVDLIYFSWGAICWVPDLAAFTQILADRLRPGGSVLLGDHHPLWEVLAVRGDDHLSVAGDYFGRTTPRADTDDAKRPVGARGNPDPPPFSAFVWPVSDVVMAMIGAGLRLDAFFEGTDPAMYDGLGPTAAHLPCYYVIKATKP</sequence>
<dbReference type="InterPro" id="IPR029063">
    <property type="entry name" value="SAM-dependent_MTases_sf"/>
</dbReference>
<gene>
    <name evidence="3" type="ORF">GCM10009744_03750</name>
</gene>
<feature type="domain" description="Methyltransferase" evidence="2">
    <location>
        <begin position="54"/>
        <end position="147"/>
    </location>
</feature>
<dbReference type="Pfam" id="PF13649">
    <property type="entry name" value="Methyltransf_25"/>
    <property type="match status" value="1"/>
</dbReference>
<dbReference type="InterPro" id="IPR041698">
    <property type="entry name" value="Methyltransf_25"/>
</dbReference>
<proteinExistence type="predicted"/>
<dbReference type="CDD" id="cd02440">
    <property type="entry name" value="AdoMet_MTases"/>
    <property type="match status" value="1"/>
</dbReference>
<dbReference type="PANTHER" id="PTHR43861">
    <property type="entry name" value="TRANS-ACONITATE 2-METHYLTRANSFERASE-RELATED"/>
    <property type="match status" value="1"/>
</dbReference>
<name>A0ABP4QWG0_9ACTN</name>
<evidence type="ECO:0000313" key="4">
    <source>
        <dbReference type="Proteomes" id="UP001501319"/>
    </source>
</evidence>
<evidence type="ECO:0000259" key="2">
    <source>
        <dbReference type="Pfam" id="PF13649"/>
    </source>
</evidence>
<dbReference type="EMBL" id="BAAANE010000001">
    <property type="protein sequence ID" value="GAA1620180.1"/>
    <property type="molecule type" value="Genomic_DNA"/>
</dbReference>
<comment type="caution">
    <text evidence="3">The sequence shown here is derived from an EMBL/GenBank/DDBJ whole genome shotgun (WGS) entry which is preliminary data.</text>
</comment>
<keyword evidence="4" id="KW-1185">Reference proteome</keyword>
<accession>A0ABP4QWG0</accession>